<feature type="binding site" evidence="7">
    <location>
        <position position="35"/>
    </location>
    <ligand>
        <name>Mg(2+)</name>
        <dbReference type="ChEBI" id="CHEBI:18420"/>
        <label>1</label>
    </ligand>
</feature>
<dbReference type="PROSITE" id="PS00727">
    <property type="entry name" value="AP_NUCLEASE_F1_2"/>
    <property type="match status" value="1"/>
</dbReference>
<feature type="active site" description="Proton donor/acceptor" evidence="6">
    <location>
        <position position="144"/>
    </location>
</feature>
<feature type="active site" description="Proton acceptor" evidence="6">
    <location>
        <position position="242"/>
    </location>
</feature>
<evidence type="ECO:0000256" key="6">
    <source>
        <dbReference type="PIRSR" id="PIRSR604808-1"/>
    </source>
</evidence>
<feature type="domain" description="Endonuclease/exonuclease/phosphatase" evidence="9">
    <location>
        <begin position="4"/>
        <end position="242"/>
    </location>
</feature>
<dbReference type="Pfam" id="PF03372">
    <property type="entry name" value="Exo_endo_phos"/>
    <property type="match status" value="1"/>
</dbReference>
<dbReference type="OrthoDB" id="9803914at2"/>
<comment type="similarity">
    <text evidence="2">Belongs to the DNA repair enzymes AP/ExoA family.</text>
</comment>
<dbReference type="PROSITE" id="PS00726">
    <property type="entry name" value="AP_NUCLEASE_F1_1"/>
    <property type="match status" value="1"/>
</dbReference>
<dbReference type="InterPro" id="IPR020847">
    <property type="entry name" value="AP_endonuclease_F1_BS"/>
</dbReference>
<evidence type="ECO:0000313" key="11">
    <source>
        <dbReference type="Proteomes" id="UP000321901"/>
    </source>
</evidence>
<evidence type="ECO:0000256" key="8">
    <source>
        <dbReference type="PIRSR" id="PIRSR604808-3"/>
    </source>
</evidence>
<feature type="binding site" evidence="7">
    <location>
        <position position="7"/>
    </location>
    <ligand>
        <name>Mg(2+)</name>
        <dbReference type="ChEBI" id="CHEBI:18420"/>
        <label>1</label>
    </ligand>
</feature>
<dbReference type="GO" id="GO:0006284">
    <property type="term" value="P:base-excision repair"/>
    <property type="evidence" value="ECO:0007669"/>
    <property type="project" value="TreeGrafter"/>
</dbReference>
<organism evidence="10 11">
    <name type="scientific">Sporosarcina luteola</name>
    <dbReference type="NCBI Taxonomy" id="582850"/>
    <lineage>
        <taxon>Bacteria</taxon>
        <taxon>Bacillati</taxon>
        <taxon>Bacillota</taxon>
        <taxon>Bacilli</taxon>
        <taxon>Bacillales</taxon>
        <taxon>Caryophanaceae</taxon>
        <taxon>Sporosarcina</taxon>
    </lineage>
</organism>
<dbReference type="NCBIfam" id="TIGR00633">
    <property type="entry name" value="xth"/>
    <property type="match status" value="1"/>
</dbReference>
<proteinExistence type="inferred from homology"/>
<dbReference type="GO" id="GO:0008311">
    <property type="term" value="F:double-stranded DNA 3'-5' DNA exonuclease activity"/>
    <property type="evidence" value="ECO:0007669"/>
    <property type="project" value="TreeGrafter"/>
</dbReference>
<feature type="binding site" evidence="7">
    <location>
        <position position="241"/>
    </location>
    <ligand>
        <name>Mg(2+)</name>
        <dbReference type="ChEBI" id="CHEBI:18420"/>
        <label>1</label>
    </ligand>
</feature>
<feature type="active site" evidence="6">
    <location>
        <position position="105"/>
    </location>
</feature>
<dbReference type="PANTHER" id="PTHR22748">
    <property type="entry name" value="AP ENDONUCLEASE"/>
    <property type="match status" value="1"/>
</dbReference>
<keyword evidence="7" id="KW-0464">Manganese</keyword>
<comment type="caution">
    <text evidence="10">The sequence shown here is derived from an EMBL/GenBank/DDBJ whole genome shotgun (WGS) entry which is preliminary data.</text>
</comment>
<dbReference type="Gene3D" id="3.60.10.10">
    <property type="entry name" value="Endonuclease/exonuclease/phosphatase"/>
    <property type="match status" value="1"/>
</dbReference>
<dbReference type="PROSITE" id="PS51435">
    <property type="entry name" value="AP_NUCLEASE_F1_4"/>
    <property type="match status" value="1"/>
</dbReference>
<accession>A0A511Z3C4</accession>
<dbReference type="InterPro" id="IPR004808">
    <property type="entry name" value="AP_endonuc_1"/>
</dbReference>
<dbReference type="GO" id="GO:0003677">
    <property type="term" value="F:DNA binding"/>
    <property type="evidence" value="ECO:0007669"/>
    <property type="project" value="InterPro"/>
</dbReference>
<dbReference type="GO" id="GO:0046872">
    <property type="term" value="F:metal ion binding"/>
    <property type="evidence" value="ECO:0007669"/>
    <property type="project" value="UniProtKB-KW"/>
</dbReference>
<evidence type="ECO:0000259" key="9">
    <source>
        <dbReference type="Pfam" id="PF03372"/>
    </source>
</evidence>
<dbReference type="PANTHER" id="PTHR22748:SF6">
    <property type="entry name" value="DNA-(APURINIC OR APYRIMIDINIC SITE) ENDONUCLEASE"/>
    <property type="match status" value="1"/>
</dbReference>
<feature type="binding site" evidence="7">
    <location>
        <position position="144"/>
    </location>
    <ligand>
        <name>Mg(2+)</name>
        <dbReference type="ChEBI" id="CHEBI:18420"/>
        <label>1</label>
    </ligand>
</feature>
<dbReference type="CDD" id="cd09087">
    <property type="entry name" value="Ape1-like_AP-endo"/>
    <property type="match status" value="1"/>
</dbReference>
<evidence type="ECO:0000313" key="10">
    <source>
        <dbReference type="EMBL" id="GEN81926.1"/>
    </source>
</evidence>
<evidence type="ECO:0000256" key="2">
    <source>
        <dbReference type="ARBA" id="ARBA00007092"/>
    </source>
</evidence>
<evidence type="ECO:0000256" key="5">
    <source>
        <dbReference type="ARBA" id="ARBA00022842"/>
    </source>
</evidence>
<keyword evidence="5 7" id="KW-0460">Magnesium</keyword>
<evidence type="ECO:0000256" key="3">
    <source>
        <dbReference type="ARBA" id="ARBA00022723"/>
    </source>
</evidence>
<dbReference type="InterPro" id="IPR020848">
    <property type="entry name" value="AP_endonuclease_F1_CS"/>
</dbReference>
<dbReference type="InterPro" id="IPR036691">
    <property type="entry name" value="Endo/exonu/phosph_ase_sf"/>
</dbReference>
<gene>
    <name evidence="10" type="ORF">SLU01_02380</name>
</gene>
<comment type="cofactor">
    <cofactor evidence="1">
        <name>Mn(2+)</name>
        <dbReference type="ChEBI" id="CHEBI:29035"/>
    </cofactor>
</comment>
<dbReference type="SUPFAM" id="SSF56219">
    <property type="entry name" value="DNase I-like"/>
    <property type="match status" value="1"/>
</dbReference>
<reference evidence="10 11" key="1">
    <citation type="submission" date="2019-07" db="EMBL/GenBank/DDBJ databases">
        <title>Whole genome shotgun sequence of Sporosarcina luteola NBRC 105378.</title>
        <authorList>
            <person name="Hosoyama A."/>
            <person name="Uohara A."/>
            <person name="Ohji S."/>
            <person name="Ichikawa N."/>
        </authorList>
    </citation>
    <scope>NUCLEOTIDE SEQUENCE [LARGE SCALE GENOMIC DNA]</scope>
    <source>
        <strain evidence="10 11">NBRC 105378</strain>
    </source>
</reference>
<dbReference type="InterPro" id="IPR005135">
    <property type="entry name" value="Endo/exonuclease/phosphatase"/>
</dbReference>
<comment type="cofactor">
    <cofactor evidence="7">
        <name>Mg(2+)</name>
        <dbReference type="ChEBI" id="CHEBI:18420"/>
    </cofactor>
    <cofactor evidence="7">
        <name>Mn(2+)</name>
        <dbReference type="ChEBI" id="CHEBI:29035"/>
    </cofactor>
    <text evidence="7">Probably binds two magnesium or manganese ions per subunit.</text>
</comment>
<feature type="binding site" evidence="7">
    <location>
        <position position="146"/>
    </location>
    <ligand>
        <name>Mg(2+)</name>
        <dbReference type="ChEBI" id="CHEBI:18420"/>
        <label>1</label>
    </ligand>
</feature>
<name>A0A511Z3C4_9BACL</name>
<dbReference type="EMBL" id="BJYL01000004">
    <property type="protein sequence ID" value="GEN81926.1"/>
    <property type="molecule type" value="Genomic_DNA"/>
</dbReference>
<evidence type="ECO:0000256" key="7">
    <source>
        <dbReference type="PIRSR" id="PIRSR604808-2"/>
    </source>
</evidence>
<dbReference type="NCBIfam" id="TIGR00195">
    <property type="entry name" value="exoDNase_III"/>
    <property type="match status" value="1"/>
</dbReference>
<sequence>MKLISWNVNGLRACVRKGFLDYFNEQDADIFCLQEIKLQSGQIDLELEGYYQYWNYAQKKGYSGTAVFTKEKPLSIKYGVGDMDTEDEGRILTLEFPQFYLVNVYAPNAQRDLARLPFRMNWEARMREYLVQLNQIKPVIFCGDLNVAHQNIDIRNYKTNVGNSGFTVEERGAMTDLLRQGFVDTFRHFHPELEGAFTWWSYMSKVRERNIGWRIDYFIVSEKIVPMLKGADIHAHVLGSDHCPIVLELNVDGITA</sequence>
<evidence type="ECO:0000256" key="1">
    <source>
        <dbReference type="ARBA" id="ARBA00001936"/>
    </source>
</evidence>
<dbReference type="GO" id="GO:0003906">
    <property type="term" value="F:DNA-(apurinic or apyrimidinic site) endonuclease activity"/>
    <property type="evidence" value="ECO:0007669"/>
    <property type="project" value="TreeGrafter"/>
</dbReference>
<dbReference type="GO" id="GO:0008081">
    <property type="term" value="F:phosphoric diester hydrolase activity"/>
    <property type="evidence" value="ECO:0007669"/>
    <property type="project" value="TreeGrafter"/>
</dbReference>
<feature type="site" description="Transition state stabilizer" evidence="8">
    <location>
        <position position="146"/>
    </location>
</feature>
<keyword evidence="4" id="KW-0378">Hydrolase</keyword>
<keyword evidence="11" id="KW-1185">Reference proteome</keyword>
<dbReference type="RefSeq" id="WP_147054482.1">
    <property type="nucleotide sequence ID" value="NZ_BJYL01000004.1"/>
</dbReference>
<feature type="site" description="Interaction with DNA substrate" evidence="8">
    <location>
        <position position="242"/>
    </location>
</feature>
<feature type="binding site" evidence="7">
    <location>
        <position position="242"/>
    </location>
    <ligand>
        <name>Mg(2+)</name>
        <dbReference type="ChEBI" id="CHEBI:18420"/>
        <label>1</label>
    </ligand>
</feature>
<feature type="site" description="Important for catalytic activity" evidence="8">
    <location>
        <position position="216"/>
    </location>
</feature>
<keyword evidence="3 7" id="KW-0479">Metal-binding</keyword>
<dbReference type="Proteomes" id="UP000321901">
    <property type="component" value="Unassembled WGS sequence"/>
</dbReference>
<dbReference type="AlphaFoldDB" id="A0A511Z3C4"/>
<protein>
    <submittedName>
        <fullName evidence="10">Exodeoxyribonuclease III</fullName>
    </submittedName>
</protein>
<evidence type="ECO:0000256" key="4">
    <source>
        <dbReference type="ARBA" id="ARBA00022801"/>
    </source>
</evidence>